<proteinExistence type="predicted"/>
<keyword evidence="1" id="KW-0472">Membrane</keyword>
<sequence length="685" mass="74681">MRGFALVEVIVVALIVMIGVTGYVTLQSEYVRSDSSMNLRTVAMELAQEKLDDLRQFEELQTTAGAIAFNDIADNQGGAIAAGPTNIAIKTAAGQTHTFVRSWQVVDQYFVDTNADGTADTWLNAGNIGLPLVLPNYPTQKAVTVSVSYVGADGDAKVVSVDGNIAPIPVGRSFQANTETDNAKRQPQVSYTPGAAPDVIAYDLGNNEKIETSKPVPDIDNQGENNVVQFETIRYLELLNQTDKLEQEEFLTVNCTCALAGNGKGYTAAMTVLQNGELVVQQGEEVTKMTGVPANNQQPALCTQCCRDHHDTATTIANENYYRSENGGPHKHYFRDNSGNYSLASGIGDKYHEACRFKRVNGFFTLYPDWQLIDIVEFDDSFLFTGSNLTAYTNYSENVIESEITGSARPAKLAGRDLTVLPGGYQLISRGIYLDRMTSAHKATVKAMITAGDPDWIAFTPFYDINLTLLSDWYTTTPIVATVTQEDIETIVDPVNDFYGTYSRGRLEALTDGVTKVAVQGYAYNSSITGTGPISPSEKAGIRIDDSITVTVDSKAGTEKFYGLVVDINCIITFNGVPESCETNNTKKASYVDLTALVIEPNPNNFTCTVDVPKGKSTPFMNCENVSENYNGYIDFTFAKAGYTTVMKIRLPDGSVVTTNRLDLSKRLTATSNREFALIIELVPN</sequence>
<evidence type="ECO:0000313" key="3">
    <source>
        <dbReference type="Proteomes" id="UP001234343"/>
    </source>
</evidence>
<reference evidence="2 3" key="1">
    <citation type="submission" date="2023-06" db="EMBL/GenBank/DDBJ databases">
        <title>Alteromonas sp. ASW11-36 isolated from intertidal sand.</title>
        <authorList>
            <person name="Li Y."/>
        </authorList>
    </citation>
    <scope>NUCLEOTIDE SEQUENCE [LARGE SCALE GENOMIC DNA]</scope>
    <source>
        <strain evidence="2 3">ASW11-36</strain>
    </source>
</reference>
<feature type="transmembrane region" description="Helical" evidence="1">
    <location>
        <begin position="5"/>
        <end position="26"/>
    </location>
</feature>
<keyword evidence="1" id="KW-0812">Transmembrane</keyword>
<evidence type="ECO:0008006" key="4">
    <source>
        <dbReference type="Google" id="ProtNLM"/>
    </source>
</evidence>
<keyword evidence="3" id="KW-1185">Reference proteome</keyword>
<dbReference type="RefSeq" id="WP_289365099.1">
    <property type="nucleotide sequence ID" value="NZ_JAUCBP010000007.1"/>
</dbReference>
<gene>
    <name evidence="2" type="ORF">QTP81_09435</name>
</gene>
<dbReference type="Proteomes" id="UP001234343">
    <property type="component" value="Unassembled WGS sequence"/>
</dbReference>
<organism evidence="2 3">
    <name type="scientific">Alteromonas arenosi</name>
    <dbReference type="NCBI Taxonomy" id="3055817"/>
    <lineage>
        <taxon>Bacteria</taxon>
        <taxon>Pseudomonadati</taxon>
        <taxon>Pseudomonadota</taxon>
        <taxon>Gammaproteobacteria</taxon>
        <taxon>Alteromonadales</taxon>
        <taxon>Alteromonadaceae</taxon>
        <taxon>Alteromonas/Salinimonas group</taxon>
        <taxon>Alteromonas</taxon>
    </lineage>
</organism>
<evidence type="ECO:0000256" key="1">
    <source>
        <dbReference type="SAM" id="Phobius"/>
    </source>
</evidence>
<name>A0ABT7SXA2_9ALTE</name>
<evidence type="ECO:0000313" key="2">
    <source>
        <dbReference type="EMBL" id="MDM7860816.1"/>
    </source>
</evidence>
<keyword evidence="1" id="KW-1133">Transmembrane helix</keyword>
<comment type="caution">
    <text evidence="2">The sequence shown here is derived from an EMBL/GenBank/DDBJ whole genome shotgun (WGS) entry which is preliminary data.</text>
</comment>
<accession>A0ABT7SXA2</accession>
<dbReference type="EMBL" id="JAUCBP010000007">
    <property type="protein sequence ID" value="MDM7860816.1"/>
    <property type="molecule type" value="Genomic_DNA"/>
</dbReference>
<protein>
    <recommendedName>
        <fullName evidence="4">Prepilin-type N-terminal cleavage/methylation domain-containing protein</fullName>
    </recommendedName>
</protein>